<dbReference type="SUPFAM" id="SSF56784">
    <property type="entry name" value="HAD-like"/>
    <property type="match status" value="1"/>
</dbReference>
<organism evidence="2 3">
    <name type="scientific">Rhodococcus hoagii</name>
    <name type="common">Corynebacterium equii</name>
    <dbReference type="NCBI Taxonomy" id="43767"/>
    <lineage>
        <taxon>Bacteria</taxon>
        <taxon>Bacillati</taxon>
        <taxon>Actinomycetota</taxon>
        <taxon>Actinomycetes</taxon>
        <taxon>Mycobacteriales</taxon>
        <taxon>Nocardiaceae</taxon>
        <taxon>Prescottella</taxon>
    </lineage>
</organism>
<evidence type="ECO:0000313" key="2">
    <source>
        <dbReference type="EMBL" id="NKT77299.1"/>
    </source>
</evidence>
<dbReference type="AlphaFoldDB" id="A0A9Q4ZIK3"/>
<sequence>MATLKITRGYPGSGKTTWAIEQVGAVPISRDDLRRALFNKMHGLTSEQEGQVTKAQLAQVTALLQAGIDVVVHDTNLRLNVARDFADLAAKVGADFACVDFRLSAEECIERDQFRFEHGGRAVGGKVIRRMAQRYPISDWQPVTPRLIDTAGFKPYEPHVDLPPLILFDIDGTVANHHGVRNPYDFSKVGLDQPIWHVIHTIGDLATTAGADIIAFSGRDDSCYASTREWLAKHSIGPVELHMRKTGDKRPDNIVKYEMFNDHIRDQWNVIAVFDDRLQVCRMWHQVGLPLYRVGDPDSNF</sequence>
<dbReference type="EMBL" id="WVBC01000002">
    <property type="protein sequence ID" value="NKT77299.1"/>
    <property type="molecule type" value="Genomic_DNA"/>
</dbReference>
<dbReference type="Pfam" id="PF13671">
    <property type="entry name" value="AAA_33"/>
    <property type="match status" value="1"/>
</dbReference>
<dbReference type="InterPro" id="IPR056782">
    <property type="entry name" value="HAD_PNKP"/>
</dbReference>
<protein>
    <submittedName>
        <fullName evidence="2">AAA family ATPase</fullName>
    </submittedName>
</protein>
<accession>A0A9Q4ZIK3</accession>
<dbReference type="Pfam" id="PF25109">
    <property type="entry name" value="HAD_PNKP"/>
    <property type="match status" value="1"/>
</dbReference>
<gene>
    <name evidence="2" type="ORF">GS882_03600</name>
</gene>
<name>A0A9Q4ZIK3_RHOHA</name>
<feature type="domain" description="Polynucleotide kinase PNKP phosphatase" evidence="1">
    <location>
        <begin position="163"/>
        <end position="296"/>
    </location>
</feature>
<dbReference type="InterPro" id="IPR036412">
    <property type="entry name" value="HAD-like_sf"/>
</dbReference>
<dbReference type="Gene3D" id="3.40.50.1000">
    <property type="entry name" value="HAD superfamily/HAD-like"/>
    <property type="match status" value="1"/>
</dbReference>
<dbReference type="Proteomes" id="UP000603463">
    <property type="component" value="Unassembled WGS sequence"/>
</dbReference>
<dbReference type="SUPFAM" id="SSF52540">
    <property type="entry name" value="P-loop containing nucleoside triphosphate hydrolases"/>
    <property type="match status" value="1"/>
</dbReference>
<dbReference type="InterPro" id="IPR023214">
    <property type="entry name" value="HAD_sf"/>
</dbReference>
<comment type="caution">
    <text evidence="2">The sequence shown here is derived from an EMBL/GenBank/DDBJ whole genome shotgun (WGS) entry which is preliminary data.</text>
</comment>
<dbReference type="InterPro" id="IPR027417">
    <property type="entry name" value="P-loop_NTPase"/>
</dbReference>
<dbReference type="Gene3D" id="3.40.50.300">
    <property type="entry name" value="P-loop containing nucleotide triphosphate hydrolases"/>
    <property type="match status" value="1"/>
</dbReference>
<proteinExistence type="predicted"/>
<evidence type="ECO:0000313" key="3">
    <source>
        <dbReference type="Proteomes" id="UP000603463"/>
    </source>
</evidence>
<reference evidence="2" key="1">
    <citation type="journal article" date="2020" name="Environ. Microbiol.">
        <title>The novel and transferable erm(51) gene confers Macrolides, Lincosamides, and Streptogramins B (MLSB) resistance to clonal Rhodococcus equi in the environment.</title>
        <authorList>
            <person name="Huber L."/>
            <person name="Giguere S."/>
            <person name="Slovis N.M."/>
            <person name="Alvarez-Narvaez S."/>
            <person name="Hart K.A."/>
            <person name="Greiter M."/>
            <person name="Morris E.R.A."/>
            <person name="Cohen N.D."/>
        </authorList>
    </citation>
    <scope>NUCLEOTIDE SEQUENCE</scope>
    <source>
        <strain evidence="2">Lh_116_1</strain>
    </source>
</reference>
<evidence type="ECO:0000259" key="1">
    <source>
        <dbReference type="Pfam" id="PF25109"/>
    </source>
</evidence>